<evidence type="ECO:0000256" key="1">
    <source>
        <dbReference type="SAM" id="Coils"/>
    </source>
</evidence>
<evidence type="ECO:0000313" key="3">
    <source>
        <dbReference type="EMBL" id="CAG9313310.1"/>
    </source>
</evidence>
<dbReference type="Proteomes" id="UP001162131">
    <property type="component" value="Unassembled WGS sequence"/>
</dbReference>
<protein>
    <submittedName>
        <fullName evidence="3">Uncharacterized protein</fullName>
    </submittedName>
</protein>
<feature type="region of interest" description="Disordered" evidence="2">
    <location>
        <begin position="56"/>
        <end position="79"/>
    </location>
</feature>
<feature type="coiled-coil region" evidence="1">
    <location>
        <begin position="1"/>
        <end position="28"/>
    </location>
</feature>
<organism evidence="3 4">
    <name type="scientific">Blepharisma stoltei</name>
    <dbReference type="NCBI Taxonomy" id="1481888"/>
    <lineage>
        <taxon>Eukaryota</taxon>
        <taxon>Sar</taxon>
        <taxon>Alveolata</taxon>
        <taxon>Ciliophora</taxon>
        <taxon>Postciliodesmatophora</taxon>
        <taxon>Heterotrichea</taxon>
        <taxon>Heterotrichida</taxon>
        <taxon>Blepharismidae</taxon>
        <taxon>Blepharisma</taxon>
    </lineage>
</organism>
<gene>
    <name evidence="3" type="ORF">BSTOLATCC_MIC8583</name>
</gene>
<dbReference type="AlphaFoldDB" id="A0AAU9IHJ9"/>
<proteinExistence type="predicted"/>
<reference evidence="3" key="1">
    <citation type="submission" date="2021-09" db="EMBL/GenBank/DDBJ databases">
        <authorList>
            <consortium name="AG Swart"/>
            <person name="Singh M."/>
            <person name="Singh A."/>
            <person name="Seah K."/>
            <person name="Emmerich C."/>
        </authorList>
    </citation>
    <scope>NUCLEOTIDE SEQUENCE</scope>
    <source>
        <strain evidence="3">ATCC30299</strain>
    </source>
</reference>
<name>A0AAU9IHJ9_9CILI</name>
<keyword evidence="1" id="KW-0175">Coiled coil</keyword>
<evidence type="ECO:0000313" key="4">
    <source>
        <dbReference type="Proteomes" id="UP001162131"/>
    </source>
</evidence>
<accession>A0AAU9IHJ9</accession>
<comment type="caution">
    <text evidence="3">The sequence shown here is derived from an EMBL/GenBank/DDBJ whole genome shotgun (WGS) entry which is preliminary data.</text>
</comment>
<dbReference type="EMBL" id="CAJZBQ010000010">
    <property type="protein sequence ID" value="CAG9313310.1"/>
    <property type="molecule type" value="Genomic_DNA"/>
</dbReference>
<keyword evidence="4" id="KW-1185">Reference proteome</keyword>
<sequence>MNCWKANVEKYQQKIKEMDEEESKIREKVIGIKTKDFKKDQQMRLLHMASDELISIKNSPDKPDGEVFHPDDNFCTNHQ</sequence>
<feature type="compositionally biased region" description="Basic and acidic residues" evidence="2">
    <location>
        <begin position="59"/>
        <end position="72"/>
    </location>
</feature>
<evidence type="ECO:0000256" key="2">
    <source>
        <dbReference type="SAM" id="MobiDB-lite"/>
    </source>
</evidence>